<evidence type="ECO:0000313" key="2">
    <source>
        <dbReference type="Proteomes" id="UP000276223"/>
    </source>
</evidence>
<comment type="caution">
    <text evidence="1">The sequence shown here is derived from an EMBL/GenBank/DDBJ whole genome shotgun (WGS) entry which is preliminary data.</text>
</comment>
<evidence type="ECO:0000313" key="1">
    <source>
        <dbReference type="EMBL" id="ROQ89904.1"/>
    </source>
</evidence>
<dbReference type="NCBIfam" id="TIGR02165">
    <property type="entry name" value="cas5_6_GSU0054"/>
    <property type="match status" value="1"/>
</dbReference>
<proteinExistence type="predicted"/>
<gene>
    <name evidence="1" type="ORF">EDC27_3023</name>
</gene>
<protein>
    <submittedName>
        <fullName evidence="1">CRISPR-associated protein Csb2</fullName>
    </submittedName>
</protein>
<accession>A0A3N1UF71</accession>
<dbReference type="OrthoDB" id="9787885at2"/>
<dbReference type="EMBL" id="RJVA01000016">
    <property type="protein sequence ID" value="ROQ89904.1"/>
    <property type="molecule type" value="Genomic_DNA"/>
</dbReference>
<organism evidence="1 2">
    <name type="scientific">Desulfosoma caldarium</name>
    <dbReference type="NCBI Taxonomy" id="610254"/>
    <lineage>
        <taxon>Bacteria</taxon>
        <taxon>Pseudomonadati</taxon>
        <taxon>Thermodesulfobacteriota</taxon>
        <taxon>Syntrophobacteria</taxon>
        <taxon>Syntrophobacterales</taxon>
        <taxon>Syntrophobacteraceae</taxon>
        <taxon>Desulfosoma</taxon>
    </lineage>
</organism>
<keyword evidence="2" id="KW-1185">Reference proteome</keyword>
<sequence length="494" mass="56340">MVAVEFRFLAGRYHATPWDRHVNEGAVAWPPEPWRILRALISTWHHKVKWSEKHSKATMQGLTESLAQELPEYRLPPASHSHARHYMPPASPKESKPLVLDAFAAVDCREPLVVVWPTVELSAQQRTLLGDLLQVMGYLGRAESWIDARPLDHAPETNCRPMDFEGRGKRSALGGEPVTLLAALPPEEYARRRSQFLQDKGSAKRLAPTLPEDFLDALCVDTGTLRQLGWSQPPAARKVQYLRPVDALTPRRHVKRHPVRRNTTAVFVLTGKPLPRVEETVRIGELLRIAVLSRAKHRYGEHNIPAVFSGHGLVQNRPHRHAFYVPWDSNGDGYIDRLLVHVPDGMDAEQQRVLEALNRLWSRDGYEWRVLLEGISDSELAPELTGPSAVWVSCTPYLHPWHVKKRFTVQDQIRRECRARGLPEPSALESLAEVNVGKGRMRRPIHFRRFRSRRGLNQPDRLGSFWRLRFPEPIRGPLALGFSCHFGLGLFKPL</sequence>
<name>A0A3N1UF71_9BACT</name>
<reference evidence="1 2" key="1">
    <citation type="submission" date="2018-11" db="EMBL/GenBank/DDBJ databases">
        <title>Genomic Encyclopedia of Type Strains, Phase IV (KMG-IV): sequencing the most valuable type-strain genomes for metagenomic binning, comparative biology and taxonomic classification.</title>
        <authorList>
            <person name="Goeker M."/>
        </authorList>
    </citation>
    <scope>NUCLEOTIDE SEQUENCE [LARGE SCALE GENOMIC DNA]</scope>
    <source>
        <strain evidence="1 2">DSM 22027</strain>
    </source>
</reference>
<dbReference type="RefSeq" id="WP_123291459.1">
    <property type="nucleotide sequence ID" value="NZ_RJVA01000016.1"/>
</dbReference>
<dbReference type="AlphaFoldDB" id="A0A3N1UF71"/>
<dbReference type="Proteomes" id="UP000276223">
    <property type="component" value="Unassembled WGS sequence"/>
</dbReference>
<dbReference type="InterPro" id="IPR019089">
    <property type="entry name" value="Cas_GSU0054"/>
</dbReference>